<dbReference type="GO" id="GO:0046872">
    <property type="term" value="F:metal ion binding"/>
    <property type="evidence" value="ECO:0007669"/>
    <property type="project" value="UniProtKB-KW"/>
</dbReference>
<reference evidence="5" key="1">
    <citation type="submission" date="2020-10" db="EMBL/GenBank/DDBJ databases">
        <authorList>
            <person name="Gilroy R."/>
        </authorList>
    </citation>
    <scope>NUCLEOTIDE SEQUENCE</scope>
    <source>
        <strain evidence="5">F1-3629</strain>
    </source>
</reference>
<dbReference type="InterPro" id="IPR012334">
    <property type="entry name" value="Pectin_lyas_fold"/>
</dbReference>
<dbReference type="PROSITE" id="PS50853">
    <property type="entry name" value="FN3"/>
    <property type="match status" value="1"/>
</dbReference>
<evidence type="ECO:0000259" key="4">
    <source>
        <dbReference type="PROSITE" id="PS50853"/>
    </source>
</evidence>
<accession>A0A940DL37</accession>
<dbReference type="Gene3D" id="2.160.20.10">
    <property type="entry name" value="Single-stranded right-handed beta-helix, Pectin lyase-like"/>
    <property type="match status" value="1"/>
</dbReference>
<organism evidence="5 6">
    <name type="scientific">Candidatus Cryptobacteroides gallistercoris</name>
    <dbReference type="NCBI Taxonomy" id="2840765"/>
    <lineage>
        <taxon>Bacteria</taxon>
        <taxon>Pseudomonadati</taxon>
        <taxon>Bacteroidota</taxon>
        <taxon>Bacteroidia</taxon>
        <taxon>Bacteroidales</taxon>
        <taxon>Candidatus Cryptobacteroides</taxon>
    </lineage>
</organism>
<dbReference type="InterPro" id="IPR003961">
    <property type="entry name" value="FN3_dom"/>
</dbReference>
<feature type="region of interest" description="Disordered" evidence="3">
    <location>
        <begin position="340"/>
        <end position="361"/>
    </location>
</feature>
<dbReference type="PROSITE" id="PS51257">
    <property type="entry name" value="PROKAR_LIPOPROTEIN"/>
    <property type="match status" value="1"/>
</dbReference>
<reference evidence="5" key="2">
    <citation type="journal article" date="2021" name="PeerJ">
        <title>Extensive microbial diversity within the chicken gut microbiome revealed by metagenomics and culture.</title>
        <authorList>
            <person name="Gilroy R."/>
            <person name="Ravi A."/>
            <person name="Getino M."/>
            <person name="Pursley I."/>
            <person name="Horton D.L."/>
            <person name="Alikhan N.F."/>
            <person name="Baker D."/>
            <person name="Gharbi K."/>
            <person name="Hall N."/>
            <person name="Watson M."/>
            <person name="Adriaenssens E.M."/>
            <person name="Foster-Nyarko E."/>
            <person name="Jarju S."/>
            <person name="Secka A."/>
            <person name="Antonio M."/>
            <person name="Oren A."/>
            <person name="Chaudhuri R.R."/>
            <person name="La Ragione R."/>
            <person name="Hildebrand F."/>
            <person name="Pallen M.J."/>
        </authorList>
    </citation>
    <scope>NUCLEOTIDE SEQUENCE</scope>
    <source>
        <strain evidence="5">F1-3629</strain>
    </source>
</reference>
<evidence type="ECO:0000256" key="1">
    <source>
        <dbReference type="ARBA" id="ARBA00022723"/>
    </source>
</evidence>
<dbReference type="PANTHER" id="PTHR42970">
    <property type="entry name" value="PECTATE LYASE C-RELATED"/>
    <property type="match status" value="1"/>
</dbReference>
<dbReference type="SUPFAM" id="SSF49265">
    <property type="entry name" value="Fibronectin type III"/>
    <property type="match status" value="1"/>
</dbReference>
<feature type="region of interest" description="Disordered" evidence="3">
    <location>
        <begin position="511"/>
        <end position="559"/>
    </location>
</feature>
<dbReference type="InterPro" id="IPR036116">
    <property type="entry name" value="FN3_sf"/>
</dbReference>
<proteinExistence type="predicted"/>
<dbReference type="SUPFAM" id="SSF51126">
    <property type="entry name" value="Pectin lyase-like"/>
    <property type="match status" value="1"/>
</dbReference>
<dbReference type="PANTHER" id="PTHR42970:SF1">
    <property type="entry name" value="PECTATE LYASE C-RELATED"/>
    <property type="match status" value="1"/>
</dbReference>
<dbReference type="EMBL" id="JADIMJ010000012">
    <property type="protein sequence ID" value="MBO8453207.1"/>
    <property type="molecule type" value="Genomic_DNA"/>
</dbReference>
<dbReference type="Pfam" id="PF00041">
    <property type="entry name" value="fn3"/>
    <property type="match status" value="1"/>
</dbReference>
<dbReference type="AlphaFoldDB" id="A0A940DL37"/>
<keyword evidence="1" id="KW-0479">Metal-binding</keyword>
<name>A0A940DL37_9BACT</name>
<keyword evidence="2" id="KW-0325">Glycoprotein</keyword>
<dbReference type="Proteomes" id="UP000771749">
    <property type="component" value="Unassembled WGS sequence"/>
</dbReference>
<evidence type="ECO:0000313" key="6">
    <source>
        <dbReference type="Proteomes" id="UP000771749"/>
    </source>
</evidence>
<dbReference type="SMART" id="SM00060">
    <property type="entry name" value="FN3"/>
    <property type="match status" value="1"/>
</dbReference>
<sequence>MKRFFVILSAGILAMTACQEHEPETGMVMSAPENIRCTGNTENSLAFSWDKVEGAEQYAARLVTTEDGESVELKYETSESVIFSGLESGVSYTCMVRAIAGMDYSPFASSEPVTTGGGLTPDPDVPEDEGLYAEMKIPVAEDEHGAALAFPGAEGGGMYTTGGRGGRIIHVTNLNDSGTGSLRAAVEASGPRIVVFDVAGIIELSSKLRIRNGDLTIAGQTAPGDGICIKNYATVVEADNVIIRFVRFRLGDQGADADDGEDAIWGRRQKDIIIDHCSMSWSIDECASFYGNSNFTMQWCILTESLRHSVHGKGSHGYGGIWGGENASFHHNLLANHDSRNPRFDHPEIYENPSDPDRRGNVDYRNNAVYNWGSNSTYGGEGGHFNMVGNYYRQGPASRDRAYFIDANGIYTSNGTDYGYPYLYMDGNHYVQYPDMTAGDGVYWHDHGTNIPPDASRLLSSLLPISGPDGQTVYTTTHSAQDAFALICETGGASLVRDEVDDRACLDAQSGTASYPDGGNGSEGGIVDTPSAVGGWPEYSADTENEANDKTDTDGDGIPDWFEEKFGLDTESDDSKAMTVDVKGRYTNIEMYLHYLVRDIVASQAGNGIYTALD</sequence>
<evidence type="ECO:0000313" key="5">
    <source>
        <dbReference type="EMBL" id="MBO8453207.1"/>
    </source>
</evidence>
<evidence type="ECO:0000256" key="3">
    <source>
        <dbReference type="SAM" id="MobiDB-lite"/>
    </source>
</evidence>
<dbReference type="InterPro" id="IPR013783">
    <property type="entry name" value="Ig-like_fold"/>
</dbReference>
<gene>
    <name evidence="5" type="ORF">IAC07_00610</name>
</gene>
<comment type="caution">
    <text evidence="5">The sequence shown here is derived from an EMBL/GenBank/DDBJ whole genome shotgun (WGS) entry which is preliminary data.</text>
</comment>
<evidence type="ECO:0000256" key="2">
    <source>
        <dbReference type="ARBA" id="ARBA00023180"/>
    </source>
</evidence>
<dbReference type="Gene3D" id="2.60.40.10">
    <property type="entry name" value="Immunoglobulins"/>
    <property type="match status" value="1"/>
</dbReference>
<dbReference type="InterPro" id="IPR011050">
    <property type="entry name" value="Pectin_lyase_fold/virulence"/>
</dbReference>
<dbReference type="InterPro" id="IPR052063">
    <property type="entry name" value="Polysaccharide_Lyase_1"/>
</dbReference>
<protein>
    <submittedName>
        <fullName evidence="5">Fibronectin type III domain-containing protein</fullName>
    </submittedName>
</protein>
<dbReference type="CDD" id="cd00063">
    <property type="entry name" value="FN3"/>
    <property type="match status" value="1"/>
</dbReference>
<feature type="domain" description="Fibronectin type-III" evidence="4">
    <location>
        <begin position="31"/>
        <end position="118"/>
    </location>
</feature>